<reference evidence="2" key="1">
    <citation type="submission" date="2022-03" db="EMBL/GenBank/DDBJ databases">
        <authorList>
            <person name="Sayadi A."/>
        </authorList>
    </citation>
    <scope>NUCLEOTIDE SEQUENCE</scope>
</reference>
<proteinExistence type="predicted"/>
<dbReference type="EMBL" id="CAKOFQ010006664">
    <property type="protein sequence ID" value="CAH1956333.1"/>
    <property type="molecule type" value="Genomic_DNA"/>
</dbReference>
<feature type="compositionally biased region" description="Basic and acidic residues" evidence="1">
    <location>
        <begin position="80"/>
        <end position="98"/>
    </location>
</feature>
<dbReference type="AlphaFoldDB" id="A0A9P0JN77"/>
<evidence type="ECO:0000313" key="2">
    <source>
        <dbReference type="EMBL" id="CAH1956333.1"/>
    </source>
</evidence>
<organism evidence="2 3">
    <name type="scientific">Acanthoscelides obtectus</name>
    <name type="common">Bean weevil</name>
    <name type="synonym">Bruchus obtectus</name>
    <dbReference type="NCBI Taxonomy" id="200917"/>
    <lineage>
        <taxon>Eukaryota</taxon>
        <taxon>Metazoa</taxon>
        <taxon>Ecdysozoa</taxon>
        <taxon>Arthropoda</taxon>
        <taxon>Hexapoda</taxon>
        <taxon>Insecta</taxon>
        <taxon>Pterygota</taxon>
        <taxon>Neoptera</taxon>
        <taxon>Endopterygota</taxon>
        <taxon>Coleoptera</taxon>
        <taxon>Polyphaga</taxon>
        <taxon>Cucujiformia</taxon>
        <taxon>Chrysomeloidea</taxon>
        <taxon>Chrysomelidae</taxon>
        <taxon>Bruchinae</taxon>
        <taxon>Bruchini</taxon>
        <taxon>Acanthoscelides</taxon>
    </lineage>
</organism>
<keyword evidence="3" id="KW-1185">Reference proteome</keyword>
<feature type="non-terminal residue" evidence="2">
    <location>
        <position position="135"/>
    </location>
</feature>
<evidence type="ECO:0000313" key="3">
    <source>
        <dbReference type="Proteomes" id="UP001152888"/>
    </source>
</evidence>
<accession>A0A9P0JN77</accession>
<evidence type="ECO:0000256" key="1">
    <source>
        <dbReference type="SAM" id="MobiDB-lite"/>
    </source>
</evidence>
<sequence>VLTALLSIPSYRESRANRLCGEAGRNPGGPVRGSRTSLRRRQHRVALEAANTSAAAARRSAHQSRIGYDRARNQPATVGRRSERAEEHAARRTTRESQLDSSRGGCDWAWVAFRTCRFLAITVAVHQERTAKKFW</sequence>
<gene>
    <name evidence="2" type="ORF">ACAOBT_LOCUS1515</name>
</gene>
<name>A0A9P0JN77_ACAOB</name>
<comment type="caution">
    <text evidence="2">The sequence shown here is derived from an EMBL/GenBank/DDBJ whole genome shotgun (WGS) entry which is preliminary data.</text>
</comment>
<feature type="region of interest" description="Disordered" evidence="1">
    <location>
        <begin position="19"/>
        <end position="102"/>
    </location>
</feature>
<dbReference type="Proteomes" id="UP001152888">
    <property type="component" value="Unassembled WGS sequence"/>
</dbReference>
<protein>
    <submittedName>
        <fullName evidence="2">Uncharacterized protein</fullName>
    </submittedName>
</protein>
<feature type="compositionally biased region" description="Low complexity" evidence="1">
    <location>
        <begin position="47"/>
        <end position="58"/>
    </location>
</feature>